<feature type="transmembrane region" description="Helical" evidence="3">
    <location>
        <begin position="364"/>
        <end position="394"/>
    </location>
</feature>
<dbReference type="GO" id="GO:0022857">
    <property type="term" value="F:transmembrane transporter activity"/>
    <property type="evidence" value="ECO:0007669"/>
    <property type="project" value="InterPro"/>
</dbReference>
<dbReference type="InterPro" id="IPR036259">
    <property type="entry name" value="MFS_trans_sf"/>
</dbReference>
<feature type="compositionally biased region" description="Pro residues" evidence="2">
    <location>
        <begin position="464"/>
        <end position="495"/>
    </location>
</feature>
<sequence>MSLNTAQDATDMTTETARHISTEKSIEISVVEDAEKAEQTKAKDITIVAMRNFYIIASAYLLFTLTDSALRMVVLLELYQRHYNALQISIMFMLYEFLGVVTNLVAGIIGARLGLRFCLVTGLIFQLIGIGVLIGLQEDWSRTWVIIYIALAQGFSGVAKDMVKLGGKSVTKLVTHEDGQHQSKLFKLVAWLTGAKNSIKGAGFFLGALLLNIVSYRVSLSVLLGMIAIILPPSMLWLDSQLAVSKRKEALTLRQIFDKGRDVNILSLARMFLFGSRDLWFEVPLPLFLRGPFGWSFIATGALLAGWVIFYGAVQSSTPQLILRPLGIYPIEKATYLVPSTLVLLIVTIAVAIVLTVIKEINTTLLALLLVGLFAFAFVFAINSSIHSFLILSYCHRDKVAMNVGFYYMANAMGRLVGLILGGVLFYYVGLYACLWTSAGALLICMIVSAFLGPLCGADLSPPDLSPPDLSPPDLSPPDLSPPDLSPPDLSPPSIPSSDHTSINH</sequence>
<comment type="subcellular location">
    <subcellularLocation>
        <location evidence="1">Membrane</location>
        <topology evidence="1">Multi-pass membrane protein</topology>
    </subcellularLocation>
</comment>
<keyword evidence="3" id="KW-0472">Membrane</keyword>
<feature type="transmembrane region" description="Helical" evidence="3">
    <location>
        <begin position="142"/>
        <end position="159"/>
    </location>
</feature>
<dbReference type="PANTHER" id="PTHR23547:SF1">
    <property type="entry name" value="MAJOR FACILITATOR SUPERFAMILY MFS_1"/>
    <property type="match status" value="1"/>
</dbReference>
<evidence type="ECO:0000256" key="3">
    <source>
        <dbReference type="SAM" id="Phobius"/>
    </source>
</evidence>
<dbReference type="NCBIfam" id="NF033734">
    <property type="entry name" value="MFS_ArsJ"/>
    <property type="match status" value="1"/>
</dbReference>
<dbReference type="OrthoDB" id="196955at2759"/>
<dbReference type="InterPro" id="IPR047769">
    <property type="entry name" value="MFS_ArsJ"/>
</dbReference>
<reference evidence="4" key="1">
    <citation type="submission" date="2021-06" db="EMBL/GenBank/DDBJ databases">
        <authorList>
            <person name="Kallberg Y."/>
            <person name="Tangrot J."/>
            <person name="Rosling A."/>
        </authorList>
    </citation>
    <scope>NUCLEOTIDE SEQUENCE</scope>
    <source>
        <strain evidence="4">BR232B</strain>
    </source>
</reference>
<dbReference type="EMBL" id="CAJVPI010000572">
    <property type="protein sequence ID" value="CAG8551355.1"/>
    <property type="molecule type" value="Genomic_DNA"/>
</dbReference>
<evidence type="ECO:0000256" key="2">
    <source>
        <dbReference type="SAM" id="MobiDB-lite"/>
    </source>
</evidence>
<evidence type="ECO:0000313" key="4">
    <source>
        <dbReference type="EMBL" id="CAG8551355.1"/>
    </source>
</evidence>
<feature type="transmembrane region" description="Helical" evidence="3">
    <location>
        <begin position="335"/>
        <end position="358"/>
    </location>
</feature>
<gene>
    <name evidence="4" type="ORF">PBRASI_LOCUS5106</name>
</gene>
<feature type="transmembrane region" description="Helical" evidence="3">
    <location>
        <begin position="86"/>
        <end position="106"/>
    </location>
</feature>
<dbReference type="AlphaFoldDB" id="A0A9N9B1C5"/>
<dbReference type="Proteomes" id="UP000789739">
    <property type="component" value="Unassembled WGS sequence"/>
</dbReference>
<feature type="transmembrane region" description="Helical" evidence="3">
    <location>
        <begin position="53"/>
        <end position="74"/>
    </location>
</feature>
<keyword evidence="3" id="KW-1133">Transmembrane helix</keyword>
<feature type="transmembrane region" description="Helical" evidence="3">
    <location>
        <begin position="113"/>
        <end position="136"/>
    </location>
</feature>
<dbReference type="Pfam" id="PF07690">
    <property type="entry name" value="MFS_1"/>
    <property type="match status" value="1"/>
</dbReference>
<dbReference type="Gene3D" id="1.20.1250.20">
    <property type="entry name" value="MFS general substrate transporter like domains"/>
    <property type="match status" value="1"/>
</dbReference>
<feature type="transmembrane region" description="Helical" evidence="3">
    <location>
        <begin position="204"/>
        <end position="231"/>
    </location>
</feature>
<feature type="transmembrane region" description="Helical" evidence="3">
    <location>
        <begin position="435"/>
        <end position="456"/>
    </location>
</feature>
<dbReference type="InterPro" id="IPR011701">
    <property type="entry name" value="MFS"/>
</dbReference>
<comment type="caution">
    <text evidence="4">The sequence shown here is derived from an EMBL/GenBank/DDBJ whole genome shotgun (WGS) entry which is preliminary data.</text>
</comment>
<proteinExistence type="predicted"/>
<protein>
    <submittedName>
        <fullName evidence="4">964_t:CDS:1</fullName>
    </submittedName>
</protein>
<dbReference type="PANTHER" id="PTHR23547">
    <property type="entry name" value="MAJOR FACILITATOR SUPERFAMILY DOMAIN, GENERAL SUBSTRATE TRANSPORTER"/>
    <property type="match status" value="1"/>
</dbReference>
<accession>A0A9N9B1C5</accession>
<dbReference type="SUPFAM" id="SSF103473">
    <property type="entry name" value="MFS general substrate transporter"/>
    <property type="match status" value="2"/>
</dbReference>
<organism evidence="4 5">
    <name type="scientific">Paraglomus brasilianum</name>
    <dbReference type="NCBI Taxonomy" id="144538"/>
    <lineage>
        <taxon>Eukaryota</taxon>
        <taxon>Fungi</taxon>
        <taxon>Fungi incertae sedis</taxon>
        <taxon>Mucoromycota</taxon>
        <taxon>Glomeromycotina</taxon>
        <taxon>Glomeromycetes</taxon>
        <taxon>Paraglomerales</taxon>
        <taxon>Paraglomeraceae</taxon>
        <taxon>Paraglomus</taxon>
    </lineage>
</organism>
<name>A0A9N9B1C5_9GLOM</name>
<keyword evidence="5" id="KW-1185">Reference proteome</keyword>
<feature type="transmembrane region" description="Helical" evidence="3">
    <location>
        <begin position="293"/>
        <end position="314"/>
    </location>
</feature>
<evidence type="ECO:0000256" key="1">
    <source>
        <dbReference type="ARBA" id="ARBA00004141"/>
    </source>
</evidence>
<evidence type="ECO:0000313" key="5">
    <source>
        <dbReference type="Proteomes" id="UP000789739"/>
    </source>
</evidence>
<feature type="region of interest" description="Disordered" evidence="2">
    <location>
        <begin position="463"/>
        <end position="505"/>
    </location>
</feature>
<feature type="transmembrane region" description="Helical" evidence="3">
    <location>
        <begin position="406"/>
        <end position="429"/>
    </location>
</feature>
<dbReference type="GO" id="GO:0016020">
    <property type="term" value="C:membrane"/>
    <property type="evidence" value="ECO:0007669"/>
    <property type="project" value="UniProtKB-SubCell"/>
</dbReference>
<keyword evidence="3" id="KW-0812">Transmembrane</keyword>